<dbReference type="InterPro" id="IPR046342">
    <property type="entry name" value="CBS_dom_sf"/>
</dbReference>
<reference evidence="4" key="1">
    <citation type="journal article" date="2019" name="Int. J. Syst. Evol. Microbiol.">
        <title>The Global Catalogue of Microorganisms (GCM) 10K type strain sequencing project: providing services to taxonomists for standard genome sequencing and annotation.</title>
        <authorList>
            <consortium name="The Broad Institute Genomics Platform"/>
            <consortium name="The Broad Institute Genome Sequencing Center for Infectious Disease"/>
            <person name="Wu L."/>
            <person name="Ma J."/>
        </authorList>
    </citation>
    <scope>NUCLEOTIDE SEQUENCE [LARGE SCALE GENOMIC DNA]</scope>
    <source>
        <strain evidence="4">KLKA75</strain>
    </source>
</reference>
<comment type="caution">
    <text evidence="3">The sequence shown here is derived from an EMBL/GenBank/DDBJ whole genome shotgun (WGS) entry which is preliminary data.</text>
</comment>
<accession>A0ABV9UDU5</accession>
<sequence length="513" mass="57078">MQDQQGHRPDHRAWLIRGGRQGEREERALGEGLAIAGWSEVGDIGACKTWADLTESLRESYPEVSRNVIGNWTGQLWKFTTEIQNGDLVVMPLRTRPGRVAVGRVSGPFEYRPDEPDGFRKVRKVDWVRDDIRWDSIKPDLRASLGSLLTICRLTRNGAAERIAHLAEHGVDPGFDDEDVTTSEQLLTEAVSRAATDPRSLSIRNLLEHWGAERRTAAVISVIRADLASHGLTTRPAFTEGALDDLVALVPSGGEPGAPGETGETAGETEDVSEAVHLTLRLGSLPTKLVSVPSNADLTYVKTLMLRRQFSQVAVIDEDGTYRGAISWESIGRAHIASDDPSLQSAIAPAVVVEHDAPLLEQIDAIYNQGFIFVRDEQMRVTGILTASDLTNQFGMLARPFVLVEEIENRLRRAADEVFTLEELKQAADPRWKSRVRSARDLMFGAYCRLLDDPDRWAKLGWRLDHAQFMELLEAVRQVRNELMHFASDPLSRERSAAVDGLLHLLRTADPRP</sequence>
<feature type="domain" description="CBS" evidence="2">
    <location>
        <begin position="285"/>
        <end position="342"/>
    </location>
</feature>
<dbReference type="RefSeq" id="WP_378263953.1">
    <property type="nucleotide sequence ID" value="NZ_JBHSIT010000015.1"/>
</dbReference>
<keyword evidence="1" id="KW-0129">CBS domain</keyword>
<dbReference type="Gene3D" id="3.10.580.10">
    <property type="entry name" value="CBS-domain"/>
    <property type="match status" value="1"/>
</dbReference>
<dbReference type="EMBL" id="JBHSIT010000015">
    <property type="protein sequence ID" value="MFC4913237.1"/>
    <property type="molecule type" value="Genomic_DNA"/>
</dbReference>
<dbReference type="Pfam" id="PF00571">
    <property type="entry name" value="CBS"/>
    <property type="match status" value="2"/>
</dbReference>
<dbReference type="PROSITE" id="PS51371">
    <property type="entry name" value="CBS"/>
    <property type="match status" value="1"/>
</dbReference>
<proteinExistence type="predicted"/>
<evidence type="ECO:0000259" key="2">
    <source>
        <dbReference type="PROSITE" id="PS51371"/>
    </source>
</evidence>
<dbReference type="SUPFAM" id="SSF54631">
    <property type="entry name" value="CBS-domain pair"/>
    <property type="match status" value="1"/>
</dbReference>
<organism evidence="3 4">
    <name type="scientific">Actinomadura gamaensis</name>
    <dbReference type="NCBI Taxonomy" id="1763541"/>
    <lineage>
        <taxon>Bacteria</taxon>
        <taxon>Bacillati</taxon>
        <taxon>Actinomycetota</taxon>
        <taxon>Actinomycetes</taxon>
        <taxon>Streptosporangiales</taxon>
        <taxon>Thermomonosporaceae</taxon>
        <taxon>Actinomadura</taxon>
    </lineage>
</organism>
<dbReference type="InterPro" id="IPR000644">
    <property type="entry name" value="CBS_dom"/>
</dbReference>
<protein>
    <submittedName>
        <fullName evidence="3">CBS domain-containing protein</fullName>
    </submittedName>
</protein>
<keyword evidence="4" id="KW-1185">Reference proteome</keyword>
<gene>
    <name evidence="3" type="ORF">ACFPCY_38480</name>
</gene>
<name>A0ABV9UDU5_9ACTN</name>
<evidence type="ECO:0000256" key="1">
    <source>
        <dbReference type="PROSITE-ProRule" id="PRU00703"/>
    </source>
</evidence>
<evidence type="ECO:0000313" key="4">
    <source>
        <dbReference type="Proteomes" id="UP001595872"/>
    </source>
</evidence>
<evidence type="ECO:0000313" key="3">
    <source>
        <dbReference type="EMBL" id="MFC4913237.1"/>
    </source>
</evidence>
<dbReference type="Proteomes" id="UP001595872">
    <property type="component" value="Unassembled WGS sequence"/>
</dbReference>
<dbReference type="CDD" id="cd02205">
    <property type="entry name" value="CBS_pair_SF"/>
    <property type="match status" value="1"/>
</dbReference>